<dbReference type="InterPro" id="IPR055170">
    <property type="entry name" value="GFO_IDH_MocA-like_dom"/>
</dbReference>
<proteinExistence type="predicted"/>
<dbReference type="PATRIC" id="fig|1562970.3.peg.1348"/>
<dbReference type="InterPro" id="IPR036291">
    <property type="entry name" value="NAD(P)-bd_dom_sf"/>
</dbReference>
<dbReference type="InterPro" id="IPR000683">
    <property type="entry name" value="Gfo/Idh/MocA-like_OxRdtase_N"/>
</dbReference>
<dbReference type="SUPFAM" id="SSF55347">
    <property type="entry name" value="Glyceraldehyde-3-phosphate dehydrogenase-like, C-terminal domain"/>
    <property type="match status" value="1"/>
</dbReference>
<dbReference type="GO" id="GO:0000166">
    <property type="term" value="F:nucleotide binding"/>
    <property type="evidence" value="ECO:0007669"/>
    <property type="project" value="InterPro"/>
</dbReference>
<dbReference type="Proteomes" id="UP000032417">
    <property type="component" value="Chromosome 1"/>
</dbReference>
<keyword evidence="4" id="KW-1185">Reference proteome</keyword>
<dbReference type="HOGENOM" id="CLU_023194_1_3_10"/>
<protein>
    <submittedName>
        <fullName evidence="3">GFO/IDH/MocA family oxidoreductase</fullName>
    </submittedName>
</protein>
<reference evidence="3 4" key="1">
    <citation type="submission" date="2014-08" db="EMBL/GenBank/DDBJ databases">
        <authorList>
            <person name="Wibberg D."/>
        </authorList>
    </citation>
    <scope>NUCLEOTIDE SEQUENCE [LARGE SCALE GENOMIC DNA]</scope>
    <source>
        <strain evidence="4">ING2-E5B</strain>
    </source>
</reference>
<feature type="domain" description="Gfo/Idh/MocA-like oxidoreductase N-terminal" evidence="1">
    <location>
        <begin position="3"/>
        <end position="122"/>
    </location>
</feature>
<evidence type="ECO:0000313" key="4">
    <source>
        <dbReference type="Proteomes" id="UP000032417"/>
    </source>
</evidence>
<dbReference type="AlphaFoldDB" id="A0A098BZJ3"/>
<dbReference type="InterPro" id="IPR052515">
    <property type="entry name" value="Gfo/Idh/MocA_Oxidoreductase"/>
</dbReference>
<dbReference type="SUPFAM" id="SSF51735">
    <property type="entry name" value="NAD(P)-binding Rossmann-fold domains"/>
    <property type="match status" value="1"/>
</dbReference>
<dbReference type="STRING" id="1562970.ING2E5B_1361"/>
<feature type="domain" description="GFO/IDH/MocA-like oxidoreductase" evidence="2">
    <location>
        <begin position="130"/>
        <end position="256"/>
    </location>
</feature>
<dbReference type="Gene3D" id="3.40.50.720">
    <property type="entry name" value="NAD(P)-binding Rossmann-like Domain"/>
    <property type="match status" value="1"/>
</dbReference>
<organism evidence="3 4">
    <name type="scientific">Fermentimonas caenicola</name>
    <dbReference type="NCBI Taxonomy" id="1562970"/>
    <lineage>
        <taxon>Bacteria</taxon>
        <taxon>Pseudomonadati</taxon>
        <taxon>Bacteroidota</taxon>
        <taxon>Bacteroidia</taxon>
        <taxon>Bacteroidales</taxon>
        <taxon>Dysgonomonadaceae</taxon>
        <taxon>Fermentimonas</taxon>
    </lineage>
</organism>
<evidence type="ECO:0000259" key="2">
    <source>
        <dbReference type="Pfam" id="PF22725"/>
    </source>
</evidence>
<evidence type="ECO:0000259" key="1">
    <source>
        <dbReference type="Pfam" id="PF01408"/>
    </source>
</evidence>
<dbReference type="Pfam" id="PF22725">
    <property type="entry name" value="GFO_IDH_MocA_C3"/>
    <property type="match status" value="1"/>
</dbReference>
<dbReference type="Pfam" id="PF01408">
    <property type="entry name" value="GFO_IDH_MocA"/>
    <property type="match status" value="1"/>
</dbReference>
<accession>A0A098BZJ3</accession>
<name>A0A098BZJ3_9BACT</name>
<dbReference type="PANTHER" id="PTHR43249">
    <property type="entry name" value="UDP-N-ACETYL-2-AMINO-2-DEOXY-D-GLUCURONATE OXIDASE"/>
    <property type="match status" value="1"/>
</dbReference>
<dbReference type="Gene3D" id="3.30.360.10">
    <property type="entry name" value="Dihydrodipicolinate Reductase, domain 2"/>
    <property type="match status" value="1"/>
</dbReference>
<dbReference type="KEGG" id="pbt:ING2E5B_1361"/>
<dbReference type="OrthoDB" id="9815825at2"/>
<sequence length="325" mass="36605">MVKWGFIGCGAVTEKKSGPAFRKVEESDVVAVMRRDSVKAEDYAKRHGINRWYNNAHDLINDPDVNAVYVATPPGSHAEYAITAMRAGKPVYIEKPMAASFQECIEINRVSEETGVPCFVAYYRRTLPYFNRVKQIINDGLLGDISTVQIRFSIPPYATDFDRANLPWRVKKELAGAGYFYDLASHQFDLLDYLLGEIKDVQGYKSNIAGLYDVEDSVVASFRFESGVLGSGSWSFIAPKDTRSDLIYITGTKGKLTCSTFNFSPIILETSECEQEFFEENPENIQFYLIQSIVNYLNGKGDRPVSTGITAQRTNYIMDKILSKF</sequence>
<dbReference type="EMBL" id="LN515532">
    <property type="protein sequence ID" value="CEA16110.1"/>
    <property type="molecule type" value="Genomic_DNA"/>
</dbReference>
<evidence type="ECO:0000313" key="3">
    <source>
        <dbReference type="EMBL" id="CEA16110.1"/>
    </source>
</evidence>
<gene>
    <name evidence="3" type="ORF">ING2E5B_1361</name>
</gene>
<dbReference type="PANTHER" id="PTHR43249:SF1">
    <property type="entry name" value="D-GLUCOSIDE 3-DEHYDROGENASE"/>
    <property type="match status" value="1"/>
</dbReference>